<evidence type="ECO:0000256" key="1">
    <source>
        <dbReference type="ARBA" id="ARBA00004123"/>
    </source>
</evidence>
<dbReference type="GO" id="GO:0000981">
    <property type="term" value="F:DNA-binding transcription factor activity, RNA polymerase II-specific"/>
    <property type="evidence" value="ECO:0007669"/>
    <property type="project" value="InterPro"/>
</dbReference>
<dbReference type="InterPro" id="IPR036864">
    <property type="entry name" value="Zn2-C6_fun-type_DNA-bd_sf"/>
</dbReference>
<dbReference type="GeneID" id="19278081"/>
<dbReference type="KEGG" id="pfy:PFICI_13068"/>
<dbReference type="eggNOG" id="ENOG502SKJA">
    <property type="taxonomic scope" value="Eukaryota"/>
</dbReference>
<name>W3WLE1_PESFW</name>
<dbReference type="GO" id="GO:0005634">
    <property type="term" value="C:nucleus"/>
    <property type="evidence" value="ECO:0007669"/>
    <property type="project" value="UniProtKB-SubCell"/>
</dbReference>
<dbReference type="PROSITE" id="PS50048">
    <property type="entry name" value="ZN2_CY6_FUNGAL_2"/>
    <property type="match status" value="1"/>
</dbReference>
<evidence type="ECO:0000256" key="5">
    <source>
        <dbReference type="ARBA" id="ARBA00023125"/>
    </source>
</evidence>
<dbReference type="CDD" id="cd12148">
    <property type="entry name" value="fungal_TF_MHR"/>
    <property type="match status" value="1"/>
</dbReference>
<gene>
    <name evidence="9" type="ORF">PFICI_13068</name>
</gene>
<dbReference type="EMBL" id="KI912119">
    <property type="protein sequence ID" value="ETS74584.1"/>
    <property type="molecule type" value="Genomic_DNA"/>
</dbReference>
<dbReference type="SMART" id="SM00906">
    <property type="entry name" value="Fungal_trans"/>
    <property type="match status" value="1"/>
</dbReference>
<dbReference type="GO" id="GO:0043565">
    <property type="term" value="F:sequence-specific DNA binding"/>
    <property type="evidence" value="ECO:0007669"/>
    <property type="project" value="TreeGrafter"/>
</dbReference>
<dbReference type="AlphaFoldDB" id="W3WLE1"/>
<dbReference type="InterPro" id="IPR007219">
    <property type="entry name" value="XnlR_reg_dom"/>
</dbReference>
<dbReference type="OMA" id="EFYFAHS"/>
<evidence type="ECO:0000256" key="7">
    <source>
        <dbReference type="ARBA" id="ARBA00023242"/>
    </source>
</evidence>
<dbReference type="Pfam" id="PF04082">
    <property type="entry name" value="Fungal_trans"/>
    <property type="match status" value="1"/>
</dbReference>
<dbReference type="SUPFAM" id="SSF57701">
    <property type="entry name" value="Zn2/Cys6 DNA-binding domain"/>
    <property type="match status" value="1"/>
</dbReference>
<dbReference type="GO" id="GO:0008270">
    <property type="term" value="F:zinc ion binding"/>
    <property type="evidence" value="ECO:0007669"/>
    <property type="project" value="InterPro"/>
</dbReference>
<dbReference type="PANTHER" id="PTHR47782">
    <property type="entry name" value="ZN(II)2CYS6 TRANSCRIPTION FACTOR (EUROFUNG)-RELATED"/>
    <property type="match status" value="1"/>
</dbReference>
<dbReference type="RefSeq" id="XP_007839840.1">
    <property type="nucleotide sequence ID" value="XM_007841649.1"/>
</dbReference>
<dbReference type="Proteomes" id="UP000030651">
    <property type="component" value="Unassembled WGS sequence"/>
</dbReference>
<dbReference type="HOGENOM" id="CLU_016011_0_0_1"/>
<accession>W3WLE1</accession>
<keyword evidence="6" id="KW-0804">Transcription</keyword>
<proteinExistence type="predicted"/>
<evidence type="ECO:0000313" key="9">
    <source>
        <dbReference type="EMBL" id="ETS74584.1"/>
    </source>
</evidence>
<evidence type="ECO:0000256" key="4">
    <source>
        <dbReference type="ARBA" id="ARBA00023015"/>
    </source>
</evidence>
<dbReference type="SMART" id="SM00066">
    <property type="entry name" value="GAL4"/>
    <property type="match status" value="1"/>
</dbReference>
<dbReference type="InterPro" id="IPR052202">
    <property type="entry name" value="Yeast_MetPath_Reg"/>
</dbReference>
<evidence type="ECO:0000256" key="3">
    <source>
        <dbReference type="ARBA" id="ARBA00022833"/>
    </source>
</evidence>
<evidence type="ECO:0000259" key="8">
    <source>
        <dbReference type="PROSITE" id="PS50048"/>
    </source>
</evidence>
<evidence type="ECO:0000256" key="6">
    <source>
        <dbReference type="ARBA" id="ARBA00023163"/>
    </source>
</evidence>
<protein>
    <recommendedName>
        <fullName evidence="8">Zn(2)-C6 fungal-type domain-containing protein</fullName>
    </recommendedName>
</protein>
<organism evidence="9 10">
    <name type="scientific">Pestalotiopsis fici (strain W106-1 / CGMCC3.15140)</name>
    <dbReference type="NCBI Taxonomy" id="1229662"/>
    <lineage>
        <taxon>Eukaryota</taxon>
        <taxon>Fungi</taxon>
        <taxon>Dikarya</taxon>
        <taxon>Ascomycota</taxon>
        <taxon>Pezizomycotina</taxon>
        <taxon>Sordariomycetes</taxon>
        <taxon>Xylariomycetidae</taxon>
        <taxon>Amphisphaeriales</taxon>
        <taxon>Sporocadaceae</taxon>
        <taxon>Pestalotiopsis</taxon>
    </lineage>
</organism>
<feature type="domain" description="Zn(2)-C6 fungal-type" evidence="8">
    <location>
        <begin position="13"/>
        <end position="43"/>
    </location>
</feature>
<dbReference type="CDD" id="cd00067">
    <property type="entry name" value="GAL4"/>
    <property type="match status" value="1"/>
</dbReference>
<comment type="subcellular location">
    <subcellularLocation>
        <location evidence="1">Nucleus</location>
    </subcellularLocation>
</comment>
<sequence length="644" mass="72884">MEIQAVVAKAMTSCQRCYKRKKKCDRTLPQCENCRAAEVACSFLVDDCQNGTYPVAFVRGLETRIQELEEKLAFLSATAGDVPIQRQLSTENASHSTPPPLEHANQGMSSRTRLTISEAESRAPTITMAEELRILTLEATAERHFGATSGVSFANLTQAILKRLTPDRADFVFRKDQRDDTTVEIDWDSSPELFNPSLVNITTILGFDSSLFGPLPLSHIVEPVGSLVDLTLPGRSRTDELVSFYFAHSHTLYPILNYNSFLADVDSIYEDSMNLDTLVLFRFWIVLAISHSSYCSISLAEESEALLYYNKALEYSETACESGDMAALEITTLQVSFSFFNQLGPNTWFLIGMAARLAIGLGLHTAAAYKNLPFDVANMRKRLFFSIYMMDRVASMALGRPFALQDDDIEIEPFAEADDKDINAYGVLNQESLETPMMAVPCHILKLRRIASKISRHVYGNPTAIRENMPRREQIVFNLHKELIEWRRSTPFPLPEIHPRVPHLSSNWYDFNYFTHVSLLYRPSPLYPTLVPANVRKLADAASMSIRQAHIMHCQERFAYNWLNLLALFTAALSLIYASTVQPDELVVYLQHNQVINNLELVLQLFDRLYIKFPGARNTQVILTRVIRRYKDICGLDTAGQIVM</sequence>
<keyword evidence="4" id="KW-0805">Transcription regulation</keyword>
<keyword evidence="5" id="KW-0238">DNA-binding</keyword>
<dbReference type="Pfam" id="PF00172">
    <property type="entry name" value="Zn_clus"/>
    <property type="match status" value="1"/>
</dbReference>
<dbReference type="InterPro" id="IPR001138">
    <property type="entry name" value="Zn2Cys6_DnaBD"/>
</dbReference>
<keyword evidence="10" id="KW-1185">Reference proteome</keyword>
<dbReference type="GO" id="GO:0045944">
    <property type="term" value="P:positive regulation of transcription by RNA polymerase II"/>
    <property type="evidence" value="ECO:0007669"/>
    <property type="project" value="TreeGrafter"/>
</dbReference>
<evidence type="ECO:0000313" key="10">
    <source>
        <dbReference type="Proteomes" id="UP000030651"/>
    </source>
</evidence>
<dbReference type="Gene3D" id="4.10.240.10">
    <property type="entry name" value="Zn(2)-C6 fungal-type DNA-binding domain"/>
    <property type="match status" value="1"/>
</dbReference>
<evidence type="ECO:0000256" key="2">
    <source>
        <dbReference type="ARBA" id="ARBA00022723"/>
    </source>
</evidence>
<dbReference type="GO" id="GO:0006351">
    <property type="term" value="P:DNA-templated transcription"/>
    <property type="evidence" value="ECO:0007669"/>
    <property type="project" value="InterPro"/>
</dbReference>
<keyword evidence="3" id="KW-0862">Zinc</keyword>
<dbReference type="PANTHER" id="PTHR47782:SF12">
    <property type="entry name" value="ZN(II)2CYS6 TRANSCRIPTION FACTOR (EUROFUNG)"/>
    <property type="match status" value="1"/>
</dbReference>
<dbReference type="InParanoid" id="W3WLE1"/>
<keyword evidence="2" id="KW-0479">Metal-binding</keyword>
<dbReference type="OrthoDB" id="25921at2759"/>
<reference evidence="10" key="1">
    <citation type="journal article" date="2015" name="BMC Genomics">
        <title>Genomic and transcriptomic analysis of the endophytic fungus Pestalotiopsis fici reveals its lifestyle and high potential for synthesis of natural products.</title>
        <authorList>
            <person name="Wang X."/>
            <person name="Zhang X."/>
            <person name="Liu L."/>
            <person name="Xiang M."/>
            <person name="Wang W."/>
            <person name="Sun X."/>
            <person name="Che Y."/>
            <person name="Guo L."/>
            <person name="Liu G."/>
            <person name="Guo L."/>
            <person name="Wang C."/>
            <person name="Yin W.B."/>
            <person name="Stadler M."/>
            <person name="Zhang X."/>
            <person name="Liu X."/>
        </authorList>
    </citation>
    <scope>NUCLEOTIDE SEQUENCE [LARGE SCALE GENOMIC DNA]</scope>
    <source>
        <strain evidence="10">W106-1 / CGMCC3.15140</strain>
    </source>
</reference>
<keyword evidence="7" id="KW-0539">Nucleus</keyword>